<accession>A0A9P4R3B4</accession>
<evidence type="ECO:0008006" key="4">
    <source>
        <dbReference type="Google" id="ProtNLM"/>
    </source>
</evidence>
<dbReference type="GO" id="GO:0005634">
    <property type="term" value="C:nucleus"/>
    <property type="evidence" value="ECO:0007669"/>
    <property type="project" value="TreeGrafter"/>
</dbReference>
<name>A0A9P4R3B4_9PLEO</name>
<comment type="caution">
    <text evidence="2">The sequence shown here is derived from an EMBL/GenBank/DDBJ whole genome shotgun (WGS) entry which is preliminary data.</text>
</comment>
<sequence>MNIIGYSDSESDNDTPPAQPVAKTKPAFQKVVDRAAPGKIKLNLPQPKAQQDDGADDRPAKKPRLGGEGAFGGFSSMLPAPKRANATLQSVANEEGIPAGSRGLGKKLGVAVNLKNGSEPAFKREPKIINRDETSTSKDNDAFRSSLNLPPSKNKTDTPLPGTVEETANPDPKPVKRFLPLSISRNQRKKKRPLARPDAEVVPLPSTEPAAEAQPAPKPRISLFSLAQDEQTQPAVGAARGEYQPMLYGQDDDDDDNAQVPDEAFDNSVAYQAPPPTMAPQPARQNLDDLASELNLTAADRRRLFGRKGFDPATANILEFNTDQEYAHNEKLRAAGEAVEHRALKSISGTGKNSLKSLVNVSVTQRDALEEHWAQGRRNKKEAGSKYGW</sequence>
<dbReference type="AlphaFoldDB" id="A0A9P4R3B4"/>
<dbReference type="Proteomes" id="UP000799444">
    <property type="component" value="Unassembled WGS sequence"/>
</dbReference>
<gene>
    <name evidence="2" type="ORF">EJ04DRAFT_511376</name>
</gene>
<feature type="region of interest" description="Disordered" evidence="1">
    <location>
        <begin position="1"/>
        <end position="81"/>
    </location>
</feature>
<dbReference type="OrthoDB" id="2555634at2759"/>
<protein>
    <recommendedName>
        <fullName evidence="4">Mitotic checkpoint regulator, MAD2B-interacting-domain-containing protein</fullName>
    </recommendedName>
</protein>
<keyword evidence="3" id="KW-1185">Reference proteome</keyword>
<dbReference type="Pfam" id="PF10253">
    <property type="entry name" value="PRCC"/>
    <property type="match status" value="1"/>
</dbReference>
<feature type="region of interest" description="Disordered" evidence="1">
    <location>
        <begin position="370"/>
        <end position="389"/>
    </location>
</feature>
<dbReference type="PANTHER" id="PTHR13621">
    <property type="entry name" value="PROLINE-RICH PROTEIN PRCC"/>
    <property type="match status" value="1"/>
</dbReference>
<reference evidence="2" key="1">
    <citation type="journal article" date="2020" name="Stud. Mycol.">
        <title>101 Dothideomycetes genomes: a test case for predicting lifestyles and emergence of pathogens.</title>
        <authorList>
            <person name="Haridas S."/>
            <person name="Albert R."/>
            <person name="Binder M."/>
            <person name="Bloem J."/>
            <person name="Labutti K."/>
            <person name="Salamov A."/>
            <person name="Andreopoulos B."/>
            <person name="Baker S."/>
            <person name="Barry K."/>
            <person name="Bills G."/>
            <person name="Bluhm B."/>
            <person name="Cannon C."/>
            <person name="Castanera R."/>
            <person name="Culley D."/>
            <person name="Daum C."/>
            <person name="Ezra D."/>
            <person name="Gonzalez J."/>
            <person name="Henrissat B."/>
            <person name="Kuo A."/>
            <person name="Liang C."/>
            <person name="Lipzen A."/>
            <person name="Lutzoni F."/>
            <person name="Magnuson J."/>
            <person name="Mondo S."/>
            <person name="Nolan M."/>
            <person name="Ohm R."/>
            <person name="Pangilinan J."/>
            <person name="Park H.-J."/>
            <person name="Ramirez L."/>
            <person name="Alfaro M."/>
            <person name="Sun H."/>
            <person name="Tritt A."/>
            <person name="Yoshinaga Y."/>
            <person name="Zwiers L.-H."/>
            <person name="Turgeon B."/>
            <person name="Goodwin S."/>
            <person name="Spatafora J."/>
            <person name="Crous P."/>
            <person name="Grigoriev I."/>
        </authorList>
    </citation>
    <scope>NUCLEOTIDE SEQUENCE</scope>
    <source>
        <strain evidence="2">CBS 125425</strain>
    </source>
</reference>
<dbReference type="EMBL" id="ML996130">
    <property type="protein sequence ID" value="KAF2735919.1"/>
    <property type="molecule type" value="Genomic_DNA"/>
</dbReference>
<feature type="region of interest" description="Disordered" evidence="1">
    <location>
        <begin position="115"/>
        <end position="222"/>
    </location>
</feature>
<feature type="compositionally biased region" description="Polar residues" evidence="1">
    <location>
        <begin position="143"/>
        <end position="153"/>
    </location>
</feature>
<feature type="compositionally biased region" description="Basic and acidic residues" evidence="1">
    <location>
        <begin position="121"/>
        <end position="142"/>
    </location>
</feature>
<organism evidence="2 3">
    <name type="scientific">Polyplosphaeria fusca</name>
    <dbReference type="NCBI Taxonomy" id="682080"/>
    <lineage>
        <taxon>Eukaryota</taxon>
        <taxon>Fungi</taxon>
        <taxon>Dikarya</taxon>
        <taxon>Ascomycota</taxon>
        <taxon>Pezizomycotina</taxon>
        <taxon>Dothideomycetes</taxon>
        <taxon>Pleosporomycetidae</taxon>
        <taxon>Pleosporales</taxon>
        <taxon>Tetraplosphaeriaceae</taxon>
        <taxon>Polyplosphaeria</taxon>
    </lineage>
</organism>
<evidence type="ECO:0000256" key="1">
    <source>
        <dbReference type="SAM" id="MobiDB-lite"/>
    </source>
</evidence>
<dbReference type="InterPro" id="IPR018800">
    <property type="entry name" value="PRCC"/>
</dbReference>
<evidence type="ECO:0000313" key="3">
    <source>
        <dbReference type="Proteomes" id="UP000799444"/>
    </source>
</evidence>
<evidence type="ECO:0000313" key="2">
    <source>
        <dbReference type="EMBL" id="KAF2735919.1"/>
    </source>
</evidence>
<proteinExistence type="predicted"/>
<dbReference type="PANTHER" id="PTHR13621:SF2">
    <property type="entry name" value="PROLINE-RICH PROTEIN PRCC"/>
    <property type="match status" value="1"/>
</dbReference>